<evidence type="ECO:0000256" key="4">
    <source>
        <dbReference type="ARBA" id="ARBA00023136"/>
    </source>
</evidence>
<keyword evidence="2 5" id="KW-0812">Transmembrane</keyword>
<dbReference type="PROSITE" id="PS50850">
    <property type="entry name" value="MFS"/>
    <property type="match status" value="1"/>
</dbReference>
<feature type="transmembrane region" description="Helical" evidence="5">
    <location>
        <begin position="248"/>
        <end position="266"/>
    </location>
</feature>
<dbReference type="Gene3D" id="1.20.1250.20">
    <property type="entry name" value="MFS general substrate transporter like domains"/>
    <property type="match status" value="2"/>
</dbReference>
<keyword evidence="3 5" id="KW-1133">Transmembrane helix</keyword>
<evidence type="ECO:0000256" key="3">
    <source>
        <dbReference type="ARBA" id="ARBA00022989"/>
    </source>
</evidence>
<dbReference type="InterPro" id="IPR052952">
    <property type="entry name" value="MFS-Transporter"/>
</dbReference>
<feature type="transmembrane region" description="Helical" evidence="5">
    <location>
        <begin position="369"/>
        <end position="390"/>
    </location>
</feature>
<feature type="transmembrane region" description="Helical" evidence="5">
    <location>
        <begin position="12"/>
        <end position="36"/>
    </location>
</feature>
<keyword evidence="8" id="KW-1185">Reference proteome</keyword>
<keyword evidence="4 5" id="KW-0472">Membrane</keyword>
<comment type="subcellular location">
    <subcellularLocation>
        <location evidence="1">Cell membrane</location>
        <topology evidence="1">Multi-pass membrane protein</topology>
    </subcellularLocation>
</comment>
<evidence type="ECO:0000256" key="2">
    <source>
        <dbReference type="ARBA" id="ARBA00022692"/>
    </source>
</evidence>
<organism evidence="7 8">
    <name type="scientific">Aeromicrobium duanguangcaii</name>
    <dbReference type="NCBI Taxonomy" id="2968086"/>
    <lineage>
        <taxon>Bacteria</taxon>
        <taxon>Bacillati</taxon>
        <taxon>Actinomycetota</taxon>
        <taxon>Actinomycetes</taxon>
        <taxon>Propionibacteriales</taxon>
        <taxon>Nocardioidaceae</taxon>
        <taxon>Aeromicrobium</taxon>
    </lineage>
</organism>
<accession>A0ABY5KFU5</accession>
<dbReference type="InterPro" id="IPR011701">
    <property type="entry name" value="MFS"/>
</dbReference>
<name>A0ABY5KFU5_9ACTN</name>
<proteinExistence type="predicted"/>
<evidence type="ECO:0000259" key="6">
    <source>
        <dbReference type="PROSITE" id="PS50850"/>
    </source>
</evidence>
<dbReference type="InterPro" id="IPR036259">
    <property type="entry name" value="MFS_trans_sf"/>
</dbReference>
<feature type="transmembrane region" description="Helical" evidence="5">
    <location>
        <begin position="171"/>
        <end position="193"/>
    </location>
</feature>
<protein>
    <submittedName>
        <fullName evidence="7">MFS transporter</fullName>
    </submittedName>
</protein>
<reference evidence="7 8" key="1">
    <citation type="submission" date="2022-07" db="EMBL/GenBank/DDBJ databases">
        <title>Novel species in genus Aeromicrobium.</title>
        <authorList>
            <person name="Ye L."/>
        </authorList>
    </citation>
    <scope>NUCLEOTIDE SEQUENCE [LARGE SCALE GENOMIC DNA]</scope>
    <source>
        <strain evidence="8">zg-Y50</strain>
    </source>
</reference>
<dbReference type="Pfam" id="PF07690">
    <property type="entry name" value="MFS_1"/>
    <property type="match status" value="1"/>
</dbReference>
<evidence type="ECO:0000313" key="8">
    <source>
        <dbReference type="Proteomes" id="UP001315860"/>
    </source>
</evidence>
<feature type="transmembrane region" description="Helical" evidence="5">
    <location>
        <begin position="106"/>
        <end position="136"/>
    </location>
</feature>
<feature type="transmembrane region" description="Helical" evidence="5">
    <location>
        <begin position="48"/>
        <end position="73"/>
    </location>
</feature>
<dbReference type="RefSeq" id="WP_232419569.1">
    <property type="nucleotide sequence ID" value="NZ_CP101990.1"/>
</dbReference>
<dbReference type="EMBL" id="CP101990">
    <property type="protein sequence ID" value="UUI68321.1"/>
    <property type="molecule type" value="Genomic_DNA"/>
</dbReference>
<dbReference type="PANTHER" id="PTHR23527:SF1">
    <property type="entry name" value="BLL3282 PROTEIN"/>
    <property type="match status" value="1"/>
</dbReference>
<gene>
    <name evidence="7" type="ORF">NP095_14095</name>
</gene>
<evidence type="ECO:0000256" key="5">
    <source>
        <dbReference type="SAM" id="Phobius"/>
    </source>
</evidence>
<dbReference type="InterPro" id="IPR020846">
    <property type="entry name" value="MFS_dom"/>
</dbReference>
<evidence type="ECO:0000313" key="7">
    <source>
        <dbReference type="EMBL" id="UUI68321.1"/>
    </source>
</evidence>
<sequence length="393" mass="39839">MTRRAPARQPSPWLMLVAAMAAQVTATAIVSAPLLLIPYLHLDQGLSLVASGGLAAAPTVGTLLTLVAWGAVVDRVGERISLTAGLVILVAGSALALAGARSDDTVVLAAGFALCGVGASSSNSASGRLVVGWFPAHRRGLAMGIRQTGLPLGVGLAALVVPAWVDERGVASVVGLCVGLAVLTTVFVGLTVVDPPRPASSGADAAANPYRGDVRLVRIHSASALLVIPQYVVWSFMLLWLIDRHGWSAAAAGALYAGSQLLGAAGRIGAGWWSDRVGDRLGPMRRVAAAATVSMVALALFDATPLAIAVMVLAAVVTVAPNGLAFTAVAEIAGPRWSGRAFGIQNTGQYLTAAAVPPVVGAVIQHAGYGWAFAGTAVFPLVAVALVPVATRR</sequence>
<dbReference type="PANTHER" id="PTHR23527">
    <property type="entry name" value="BLL3282 PROTEIN"/>
    <property type="match status" value="1"/>
</dbReference>
<feature type="transmembrane region" description="Helical" evidence="5">
    <location>
        <begin position="80"/>
        <end position="100"/>
    </location>
</feature>
<feature type="transmembrane region" description="Helical" evidence="5">
    <location>
        <begin position="148"/>
        <end position="165"/>
    </location>
</feature>
<dbReference type="Proteomes" id="UP001315860">
    <property type="component" value="Chromosome"/>
</dbReference>
<feature type="transmembrane region" description="Helical" evidence="5">
    <location>
        <begin position="287"/>
        <end position="317"/>
    </location>
</feature>
<evidence type="ECO:0000256" key="1">
    <source>
        <dbReference type="ARBA" id="ARBA00004651"/>
    </source>
</evidence>
<feature type="domain" description="Major facilitator superfamily (MFS) profile" evidence="6">
    <location>
        <begin position="14"/>
        <end position="393"/>
    </location>
</feature>
<feature type="transmembrane region" description="Helical" evidence="5">
    <location>
        <begin position="224"/>
        <end position="242"/>
    </location>
</feature>
<dbReference type="SUPFAM" id="SSF103473">
    <property type="entry name" value="MFS general substrate transporter"/>
    <property type="match status" value="1"/>
</dbReference>